<organism evidence="4">
    <name type="scientific">Arthrobacter sp. K5</name>
    <dbReference type="NCBI Taxonomy" id="2839623"/>
    <lineage>
        <taxon>Bacteria</taxon>
        <taxon>Bacillati</taxon>
        <taxon>Actinomycetota</taxon>
        <taxon>Actinomycetes</taxon>
        <taxon>Micrococcales</taxon>
        <taxon>Micrococcaceae</taxon>
        <taxon>Arthrobacter</taxon>
    </lineage>
</organism>
<dbReference type="AlphaFoldDB" id="A0AAU8EJN7"/>
<evidence type="ECO:0000313" key="4">
    <source>
        <dbReference type="EMBL" id="XCH09610.1"/>
    </source>
</evidence>
<feature type="transmembrane region" description="Helical" evidence="2">
    <location>
        <begin position="203"/>
        <end position="224"/>
    </location>
</feature>
<dbReference type="RefSeq" id="WP_353710382.1">
    <property type="nucleotide sequence ID" value="NZ_CP159279.1"/>
</dbReference>
<keyword evidence="2" id="KW-1133">Transmembrane helix</keyword>
<dbReference type="InterPro" id="IPR002823">
    <property type="entry name" value="DUF112_TM"/>
</dbReference>
<feature type="compositionally biased region" description="Basic and acidic residues" evidence="1">
    <location>
        <begin position="541"/>
        <end position="562"/>
    </location>
</feature>
<feature type="transmembrane region" description="Helical" evidence="2">
    <location>
        <begin position="109"/>
        <end position="136"/>
    </location>
</feature>
<feature type="region of interest" description="Disordered" evidence="1">
    <location>
        <begin position="511"/>
        <end position="562"/>
    </location>
</feature>
<keyword evidence="2" id="KW-0472">Membrane</keyword>
<dbReference type="PANTHER" id="PTHR35342:SF5">
    <property type="entry name" value="TRICARBOXYLIC TRANSPORT PROTEIN"/>
    <property type="match status" value="1"/>
</dbReference>
<evidence type="ECO:0000256" key="1">
    <source>
        <dbReference type="SAM" id="MobiDB-lite"/>
    </source>
</evidence>
<keyword evidence="2" id="KW-0812">Transmembrane</keyword>
<proteinExistence type="predicted"/>
<feature type="transmembrane region" description="Helical" evidence="2">
    <location>
        <begin position="170"/>
        <end position="191"/>
    </location>
</feature>
<dbReference type="PANTHER" id="PTHR35342">
    <property type="entry name" value="TRICARBOXYLIC TRANSPORT PROTEIN"/>
    <property type="match status" value="1"/>
</dbReference>
<gene>
    <name evidence="4" type="ORF">ABRP34_12140</name>
</gene>
<sequence>MDVLSSLMDGFATALTPMNLLYALIGVILGTAVGVLPGIGPAMTVALLLPVATVLEPTSAFIMFAGIYYGGMFGGSTTSILLNTPGESSSVITAIEGNLMAKAGKAAQALATAAIGSFVAGAIGTSLLVVFAPIVVQFAVSLGAPSYFAIMVLALLAVTAVLGSSKLRGFASLGLGLAIGLVGLDFVSGQARLTFGLPLLSDGLDVVVIAVAIFAVGEALWVAAHLRRTPLQIIPVGRPWMGKEDWKRSWKPWLRGTAFGFPFGALPAGGAEIPTFLSYVTEKRLSKHPEEFGKGAIEGVAGPEAANNAAAAGTLTPMLALGLPTNATAAVMLAAFTQFGIQPGPLLFQNEGPLVWALIASLFIGNFLLLLVNLPLAPVWAKLLRLPRPYLYAGILFFATLGAYSVNLQAFDLMLLLVLGALGFMMRRYGLPVLPLILGVILGPRLEKQLRQALQLSAGDVSGLWSEPIAVVVYIIVALVLLWPLAARLWRARRPRTGGLVMAGGPAVDGPAAGPAAAPPVEAPAEGSAAEGSAAAAPADRGPDAGRRRSDATHANHGQEKS</sequence>
<feature type="transmembrane region" description="Helical" evidence="2">
    <location>
        <begin position="389"/>
        <end position="422"/>
    </location>
</feature>
<name>A0AAU8EJN7_9MICC</name>
<feature type="transmembrane region" description="Helical" evidence="2">
    <location>
        <begin position="354"/>
        <end position="377"/>
    </location>
</feature>
<feature type="domain" description="DUF112" evidence="3">
    <location>
        <begin position="20"/>
        <end position="438"/>
    </location>
</feature>
<feature type="transmembrane region" description="Helical" evidence="2">
    <location>
        <begin position="20"/>
        <end position="39"/>
    </location>
</feature>
<feature type="compositionally biased region" description="Low complexity" evidence="1">
    <location>
        <begin position="523"/>
        <end position="540"/>
    </location>
</feature>
<dbReference type="EMBL" id="CP159279">
    <property type="protein sequence ID" value="XCH09610.1"/>
    <property type="molecule type" value="Genomic_DNA"/>
</dbReference>
<feature type="transmembrane region" description="Helical" evidence="2">
    <location>
        <begin position="466"/>
        <end position="486"/>
    </location>
</feature>
<accession>A0AAU8EJN7</accession>
<evidence type="ECO:0000256" key="2">
    <source>
        <dbReference type="SAM" id="Phobius"/>
    </source>
</evidence>
<dbReference type="PRINTS" id="PR00173">
    <property type="entry name" value="EDTRNSPORT"/>
</dbReference>
<dbReference type="Pfam" id="PF01970">
    <property type="entry name" value="TctA"/>
    <property type="match status" value="1"/>
</dbReference>
<feature type="transmembrane region" description="Helical" evidence="2">
    <location>
        <begin position="142"/>
        <end position="163"/>
    </location>
</feature>
<protein>
    <submittedName>
        <fullName evidence="4">Tripartite tricarboxylate transporter permease</fullName>
    </submittedName>
</protein>
<evidence type="ECO:0000259" key="3">
    <source>
        <dbReference type="Pfam" id="PF01970"/>
    </source>
</evidence>
<feature type="transmembrane region" description="Helical" evidence="2">
    <location>
        <begin position="45"/>
        <end position="69"/>
    </location>
</feature>
<reference evidence="4" key="1">
    <citation type="submission" date="2024-06" db="EMBL/GenBank/DDBJ databases">
        <title>Biodegradation of dimethachlon by Arthrobacter sp. K5: mechanistic insights and ecological implications.</title>
        <authorList>
            <person name="Hu S."/>
            <person name="Lu P."/>
        </authorList>
    </citation>
    <scope>NUCLEOTIDE SEQUENCE</scope>
    <source>
        <strain evidence="4">K5</strain>
    </source>
</reference>